<dbReference type="SMART" id="SM00530">
    <property type="entry name" value="HTH_XRE"/>
    <property type="match status" value="1"/>
</dbReference>
<dbReference type="Gene3D" id="1.10.260.40">
    <property type="entry name" value="lambda repressor-like DNA-binding domains"/>
    <property type="match status" value="1"/>
</dbReference>
<dbReference type="Pfam" id="PF01381">
    <property type="entry name" value="HTH_3"/>
    <property type="match status" value="1"/>
</dbReference>
<evidence type="ECO:0000313" key="3">
    <source>
        <dbReference type="Proteomes" id="UP000316125"/>
    </source>
</evidence>
<evidence type="ECO:0000313" key="2">
    <source>
        <dbReference type="EMBL" id="QDE35601.1"/>
    </source>
</evidence>
<dbReference type="RefSeq" id="WP_140037775.1">
    <property type="nucleotide sequence ID" value="NZ_CP041040.1"/>
</dbReference>
<gene>
    <name evidence="2" type="ORF">FIV50_12875</name>
</gene>
<reference evidence="2 3" key="1">
    <citation type="submission" date="2019-06" db="EMBL/GenBank/DDBJ databases">
        <title>Complete genome of Microbacterium foliorum M2.</title>
        <authorList>
            <person name="Cao G."/>
        </authorList>
    </citation>
    <scope>NUCLEOTIDE SEQUENCE [LARGE SCALE GENOMIC DNA]</scope>
    <source>
        <strain evidence="2 3">M2</strain>
    </source>
</reference>
<dbReference type="EMBL" id="CP041040">
    <property type="protein sequence ID" value="QDE35601.1"/>
    <property type="molecule type" value="Genomic_DNA"/>
</dbReference>
<dbReference type="InterPro" id="IPR001387">
    <property type="entry name" value="Cro/C1-type_HTH"/>
</dbReference>
<dbReference type="OrthoDB" id="5738376at2"/>
<dbReference type="SUPFAM" id="SSF47413">
    <property type="entry name" value="lambda repressor-like DNA-binding domains"/>
    <property type="match status" value="1"/>
</dbReference>
<name>A0A4Y5YRT3_9MICO</name>
<feature type="domain" description="HTH cro/C1-type" evidence="1">
    <location>
        <begin position="16"/>
        <end position="70"/>
    </location>
</feature>
<evidence type="ECO:0000259" key="1">
    <source>
        <dbReference type="PROSITE" id="PS50943"/>
    </source>
</evidence>
<protein>
    <submittedName>
        <fullName evidence="2">Helix-turn-helix transcriptional regulator</fullName>
    </submittedName>
</protein>
<sequence>MPDNYARVAHAMVDVLRDRTRELGLTQVQLAERAGITQDRVSRVYGHGVTLSFEVAIALCASLDLSLEAAYQAARRRASTEDSGRRPK</sequence>
<accession>A0A4Y5YRT3</accession>
<dbReference type="PROSITE" id="PS50943">
    <property type="entry name" value="HTH_CROC1"/>
    <property type="match status" value="1"/>
</dbReference>
<dbReference type="AlphaFoldDB" id="A0A4Y5YRT3"/>
<proteinExistence type="predicted"/>
<dbReference type="CDD" id="cd00093">
    <property type="entry name" value="HTH_XRE"/>
    <property type="match status" value="1"/>
</dbReference>
<organism evidence="2 3">
    <name type="scientific">Microbacterium foliorum</name>
    <dbReference type="NCBI Taxonomy" id="104336"/>
    <lineage>
        <taxon>Bacteria</taxon>
        <taxon>Bacillati</taxon>
        <taxon>Actinomycetota</taxon>
        <taxon>Actinomycetes</taxon>
        <taxon>Micrococcales</taxon>
        <taxon>Microbacteriaceae</taxon>
        <taxon>Microbacterium</taxon>
    </lineage>
</organism>
<dbReference type="Proteomes" id="UP000316125">
    <property type="component" value="Chromosome"/>
</dbReference>
<dbReference type="InterPro" id="IPR010982">
    <property type="entry name" value="Lambda_DNA-bd_dom_sf"/>
</dbReference>
<dbReference type="GO" id="GO:0003677">
    <property type="term" value="F:DNA binding"/>
    <property type="evidence" value="ECO:0007669"/>
    <property type="project" value="InterPro"/>
</dbReference>